<keyword evidence="1" id="KW-1133">Transmembrane helix</keyword>
<dbReference type="AlphaFoldDB" id="A0A662ZT27"/>
<proteinExistence type="predicted"/>
<feature type="transmembrane region" description="Helical" evidence="1">
    <location>
        <begin position="24"/>
        <end position="45"/>
    </location>
</feature>
<dbReference type="InterPro" id="IPR046568">
    <property type="entry name" value="DUF6722"/>
</dbReference>
<reference evidence="2 3" key="1">
    <citation type="journal article" date="2019" name="Nat. Commun.">
        <title>Gram positive-like bacteriocins with broad spectrum anti-Bacteroidales activity encoded on mobile elements of the human gut microbiota.</title>
        <authorList>
            <person name="Bechon N."/>
            <person name="Coyne M.J.Jr."/>
            <person name="Laclare-Mceneany V."/>
            <person name="Chatzidaki-Livanis M."/>
            <person name="Ghigo J.-M."/>
            <person name="Comstock L.E."/>
        </authorList>
    </citation>
    <scope>NUCLEOTIDE SEQUENCE [LARGE SCALE GENOMIC DNA]</scope>
    <source>
        <strain evidence="2 3">CL01T12C17</strain>
    </source>
</reference>
<evidence type="ECO:0000313" key="2">
    <source>
        <dbReference type="EMBL" id="TSE46462.1"/>
    </source>
</evidence>
<dbReference type="Proteomes" id="UP000408523">
    <property type="component" value="Unassembled WGS sequence"/>
</dbReference>
<keyword evidence="1" id="KW-0812">Transmembrane</keyword>
<evidence type="ECO:0000256" key="1">
    <source>
        <dbReference type="SAM" id="Phobius"/>
    </source>
</evidence>
<dbReference type="EMBL" id="RWHZ01000129">
    <property type="protein sequence ID" value="TSE46462.1"/>
    <property type="molecule type" value="Genomic_DNA"/>
</dbReference>
<sequence length="52" mass="5868">MDIAKYITTAVILTSIFGEVEQKWIIYFGGILAVAFTLGWGLYLVRDKKKGE</sequence>
<dbReference type="Pfam" id="PF20482">
    <property type="entry name" value="DUF6722"/>
    <property type="match status" value="1"/>
</dbReference>
<evidence type="ECO:0000313" key="3">
    <source>
        <dbReference type="Proteomes" id="UP000408523"/>
    </source>
</evidence>
<name>A0A662ZT27_PHOVU</name>
<organism evidence="2 3">
    <name type="scientific">Phocaeicola vulgatus</name>
    <name type="common">Bacteroides vulgatus</name>
    <dbReference type="NCBI Taxonomy" id="821"/>
    <lineage>
        <taxon>Bacteria</taxon>
        <taxon>Pseudomonadati</taxon>
        <taxon>Bacteroidota</taxon>
        <taxon>Bacteroidia</taxon>
        <taxon>Bacteroidales</taxon>
        <taxon>Bacteroidaceae</taxon>
        <taxon>Phocaeicola</taxon>
    </lineage>
</organism>
<protein>
    <submittedName>
        <fullName evidence="2">Uncharacterized protein</fullName>
    </submittedName>
</protein>
<comment type="caution">
    <text evidence="2">The sequence shown here is derived from an EMBL/GenBank/DDBJ whole genome shotgun (WGS) entry which is preliminary data.</text>
</comment>
<keyword evidence="1" id="KW-0472">Membrane</keyword>
<accession>A0A662ZT27</accession>
<gene>
    <name evidence="2" type="ORF">EH214_04330</name>
</gene>